<proteinExistence type="predicted"/>
<feature type="non-terminal residue" evidence="2">
    <location>
        <position position="1"/>
    </location>
</feature>
<reference evidence="2" key="1">
    <citation type="journal article" date="2014" name="Front. Microbiol.">
        <title>High frequency of phylogenetically diverse reductive dehalogenase-homologous genes in deep subseafloor sedimentary metagenomes.</title>
        <authorList>
            <person name="Kawai M."/>
            <person name="Futagami T."/>
            <person name="Toyoda A."/>
            <person name="Takaki Y."/>
            <person name="Nishi S."/>
            <person name="Hori S."/>
            <person name="Arai W."/>
            <person name="Tsubouchi T."/>
            <person name="Morono Y."/>
            <person name="Uchiyama I."/>
            <person name="Ito T."/>
            <person name="Fujiyama A."/>
            <person name="Inagaki F."/>
            <person name="Takami H."/>
        </authorList>
    </citation>
    <scope>NUCLEOTIDE SEQUENCE</scope>
    <source>
        <strain evidence="2">Expedition CK06-06</strain>
    </source>
</reference>
<name>X0X134_9ZZZZ</name>
<dbReference type="EMBL" id="BARS01035455">
    <property type="protein sequence ID" value="GAG18721.1"/>
    <property type="molecule type" value="Genomic_DNA"/>
</dbReference>
<feature type="region of interest" description="Disordered" evidence="1">
    <location>
        <begin position="1"/>
        <end position="24"/>
    </location>
</feature>
<organism evidence="2">
    <name type="scientific">marine sediment metagenome</name>
    <dbReference type="NCBI Taxonomy" id="412755"/>
    <lineage>
        <taxon>unclassified sequences</taxon>
        <taxon>metagenomes</taxon>
        <taxon>ecological metagenomes</taxon>
    </lineage>
</organism>
<accession>X0X134</accession>
<gene>
    <name evidence="2" type="ORF">S01H1_54623</name>
</gene>
<sequence>VPKTVVPADNAATDDNSKTTINTHPTAFHLPFTALTSVAS</sequence>
<protein>
    <submittedName>
        <fullName evidence="2">Uncharacterized protein</fullName>
    </submittedName>
</protein>
<evidence type="ECO:0000313" key="2">
    <source>
        <dbReference type="EMBL" id="GAG18721.1"/>
    </source>
</evidence>
<evidence type="ECO:0000256" key="1">
    <source>
        <dbReference type="SAM" id="MobiDB-lite"/>
    </source>
</evidence>
<dbReference type="AlphaFoldDB" id="X0X134"/>
<comment type="caution">
    <text evidence="2">The sequence shown here is derived from an EMBL/GenBank/DDBJ whole genome shotgun (WGS) entry which is preliminary data.</text>
</comment>